<name>A0A411CUC6_BPMB2</name>
<dbReference type="Gene3D" id="3.40.50.1820">
    <property type="entry name" value="alpha/beta hydrolase"/>
    <property type="match status" value="1"/>
</dbReference>
<dbReference type="InterPro" id="IPR041855">
    <property type="entry name" value="Lysin_B_C_ter"/>
</dbReference>
<dbReference type="InterPro" id="IPR029058">
    <property type="entry name" value="AB_hydrolase_fold"/>
</dbReference>
<proteinExistence type="predicted"/>
<evidence type="ECO:0000313" key="2">
    <source>
        <dbReference type="Proteomes" id="UP000290740"/>
    </source>
</evidence>
<protein>
    <submittedName>
        <fullName evidence="1">Lysin B</fullName>
    </submittedName>
</protein>
<dbReference type="Gene3D" id="1.10.10.1120">
    <property type="entry name" value="Lysin B, C-terminal linker domain"/>
    <property type="match status" value="1"/>
</dbReference>
<sequence>MPLKVGSTGPLVGAWQRTMVARFRAYAKAADGGPLKADEYFGNDDAAVQREFERRTGQIQDGIVSDDDLRALGLFNVPPPSPARTRWLFTVHGTGMPDPLGPGLPADTARAVLDKYTWQPIGNYPAAVFPMWPSIQAGRRELNHQIATKEGEINLAGYSQGGVVVGQVLKHDIMNPQGNLHHRLGDVRKVVLWGNPMRQKGIAHDDRWIHKVAGPETHGILEDRLEGLDKAPFEVRDYAHEDDMFASVRDDDMHEYQVAIAKIVMTATDFWQGPDSLVSQLTELGQRPLPEGIALANSIIDALRFATSTAHGYNIGPAIDFLRS</sequence>
<accession>A0A411CUC6</accession>
<gene>
    <name evidence="1" type="primary">11</name>
    <name evidence="1" type="ORF">SEA_DAISHI_11</name>
</gene>
<dbReference type="EMBL" id="MK433273">
    <property type="protein sequence ID" value="QAY17446.1"/>
    <property type="molecule type" value="Genomic_DNA"/>
</dbReference>
<dbReference type="Gene3D" id="1.10.101.10">
    <property type="entry name" value="PGBD-like superfamily/PGBD"/>
    <property type="match status" value="1"/>
</dbReference>
<reference evidence="1 2" key="1">
    <citation type="submission" date="2019-01" db="EMBL/GenBank/DDBJ databases">
        <authorList>
            <person name="Washington J.M."/>
            <person name="Garlena R.A."/>
            <person name="Russell D.A."/>
            <person name="Pope W.H."/>
            <person name="Jacobs-Sera D."/>
            <person name="Hatfull G.F."/>
        </authorList>
    </citation>
    <scope>NUCLEOTIDE SEQUENCE [LARGE SCALE GENOMIC DNA]</scope>
</reference>
<dbReference type="SUPFAM" id="SSF53474">
    <property type="entry name" value="alpha/beta-Hydrolases"/>
    <property type="match status" value="1"/>
</dbReference>
<dbReference type="Proteomes" id="UP000290740">
    <property type="component" value="Segment"/>
</dbReference>
<dbReference type="InterPro" id="IPR036366">
    <property type="entry name" value="PGBDSf"/>
</dbReference>
<evidence type="ECO:0000313" key="1">
    <source>
        <dbReference type="EMBL" id="QAY17446.1"/>
    </source>
</evidence>
<organism evidence="1 2">
    <name type="scientific">Mycobacterium phage Daishi</name>
    <dbReference type="NCBI Taxonomy" id="2510509"/>
    <lineage>
        <taxon>Viruses</taxon>
        <taxon>Duplodnaviria</taxon>
        <taxon>Heunggongvirae</taxon>
        <taxon>Uroviricota</taxon>
        <taxon>Caudoviricetes</taxon>
        <taxon>Microwolfvirus</taxon>
        <taxon>Mycobacterium phage Bxz2</taxon>
    </lineage>
</organism>